<accession>A0A1C2DRK0</accession>
<protein>
    <submittedName>
        <fullName evidence="2">Uncharacterized protein</fullName>
    </submittedName>
</protein>
<sequence length="93" mass="9999">MEPASAAQFSIILTTAAAAACLSAGGGITGRDSQLSGVSSFIQGIYQALFVRRSADRYLPGFQLDCYIYDSRQSHQRSFDMLNACAAAHALYR</sequence>
<dbReference type="Proteomes" id="UP000095143">
    <property type="component" value="Unassembled WGS sequence"/>
</dbReference>
<reference evidence="2 3" key="1">
    <citation type="submission" date="2016-08" db="EMBL/GenBank/DDBJ databases">
        <title>Whole genome sequence of Pseudomonas graminis strain UASWS1507, a potential biological control agent for agriculture.</title>
        <authorList>
            <person name="Crovadore J."/>
            <person name="Calmin G."/>
            <person name="Chablais R."/>
            <person name="Cochard B."/>
            <person name="Lefort F."/>
        </authorList>
    </citation>
    <scope>NUCLEOTIDE SEQUENCE [LARGE SCALE GENOMIC DNA]</scope>
    <source>
        <strain evidence="2 3">UASWS1507</strain>
    </source>
</reference>
<comment type="caution">
    <text evidence="2">The sequence shown here is derived from an EMBL/GenBank/DDBJ whole genome shotgun (WGS) entry which is preliminary data.</text>
</comment>
<feature type="signal peptide" evidence="1">
    <location>
        <begin position="1"/>
        <end position="19"/>
    </location>
</feature>
<evidence type="ECO:0000313" key="3">
    <source>
        <dbReference type="Proteomes" id="UP000095143"/>
    </source>
</evidence>
<proteinExistence type="predicted"/>
<dbReference type="AlphaFoldDB" id="A0A1C2DRK0"/>
<evidence type="ECO:0000313" key="2">
    <source>
        <dbReference type="EMBL" id="OCX17411.1"/>
    </source>
</evidence>
<evidence type="ECO:0000256" key="1">
    <source>
        <dbReference type="SAM" id="SignalP"/>
    </source>
</evidence>
<feature type="chain" id="PRO_5008659609" evidence="1">
    <location>
        <begin position="20"/>
        <end position="93"/>
    </location>
</feature>
<dbReference type="EMBL" id="MDEN01000065">
    <property type="protein sequence ID" value="OCX17411.1"/>
    <property type="molecule type" value="Genomic_DNA"/>
</dbReference>
<gene>
    <name evidence="2" type="ORF">BBI10_18055</name>
</gene>
<name>A0A1C2DRK0_9PSED</name>
<organism evidence="2 3">
    <name type="scientific">Pseudomonas graminis</name>
    <dbReference type="NCBI Taxonomy" id="158627"/>
    <lineage>
        <taxon>Bacteria</taxon>
        <taxon>Pseudomonadati</taxon>
        <taxon>Pseudomonadota</taxon>
        <taxon>Gammaproteobacteria</taxon>
        <taxon>Pseudomonadales</taxon>
        <taxon>Pseudomonadaceae</taxon>
        <taxon>Pseudomonas</taxon>
    </lineage>
</organism>
<keyword evidence="1" id="KW-0732">Signal</keyword>